<name>A0ABW0NGK2_9BURK</name>
<reference evidence="2" key="1">
    <citation type="journal article" date="2019" name="Int. J. Syst. Evol. Microbiol.">
        <title>The Global Catalogue of Microorganisms (GCM) 10K type strain sequencing project: providing services to taxonomists for standard genome sequencing and annotation.</title>
        <authorList>
            <consortium name="The Broad Institute Genomics Platform"/>
            <consortium name="The Broad Institute Genome Sequencing Center for Infectious Disease"/>
            <person name="Wu L."/>
            <person name="Ma J."/>
        </authorList>
    </citation>
    <scope>NUCLEOTIDE SEQUENCE [LARGE SCALE GENOMIC DNA]</scope>
    <source>
        <strain evidence="2">CCUG 57401</strain>
    </source>
</reference>
<gene>
    <name evidence="1" type="ORF">ACFPOE_16125</name>
</gene>
<keyword evidence="2" id="KW-1185">Reference proteome</keyword>
<comment type="caution">
    <text evidence="1">The sequence shown here is derived from an EMBL/GenBank/DDBJ whole genome shotgun (WGS) entry which is preliminary data.</text>
</comment>
<dbReference type="Gene3D" id="1.25.40.10">
    <property type="entry name" value="Tetratricopeptide repeat domain"/>
    <property type="match status" value="1"/>
</dbReference>
<protein>
    <submittedName>
        <fullName evidence="1">Tetratricopeptide repeat protein</fullName>
    </submittedName>
</protein>
<evidence type="ECO:0000313" key="2">
    <source>
        <dbReference type="Proteomes" id="UP001596037"/>
    </source>
</evidence>
<dbReference type="SUPFAM" id="SSF48452">
    <property type="entry name" value="TPR-like"/>
    <property type="match status" value="1"/>
</dbReference>
<proteinExistence type="predicted"/>
<organism evidence="1 2">
    <name type="scientific">Caenimonas terrae</name>
    <dbReference type="NCBI Taxonomy" id="696074"/>
    <lineage>
        <taxon>Bacteria</taxon>
        <taxon>Pseudomonadati</taxon>
        <taxon>Pseudomonadota</taxon>
        <taxon>Betaproteobacteria</taxon>
        <taxon>Burkholderiales</taxon>
        <taxon>Comamonadaceae</taxon>
        <taxon>Caenimonas</taxon>
    </lineage>
</organism>
<evidence type="ECO:0000313" key="1">
    <source>
        <dbReference type="EMBL" id="MFC5499076.1"/>
    </source>
</evidence>
<dbReference type="Proteomes" id="UP001596037">
    <property type="component" value="Unassembled WGS sequence"/>
</dbReference>
<accession>A0ABW0NGK2</accession>
<dbReference type="EMBL" id="JBHSMF010000009">
    <property type="protein sequence ID" value="MFC5499076.1"/>
    <property type="molecule type" value="Genomic_DNA"/>
</dbReference>
<dbReference type="InterPro" id="IPR011990">
    <property type="entry name" value="TPR-like_helical_dom_sf"/>
</dbReference>
<sequence>MPQPVPQFMRFSAPDAQALSRSIHSTREELAAAAGAGAARIVELAADLGTMLTTARMEVAAVELLQLHADAAQAAAGHEPAAWFWNAYATALQYCGRHAEAERYFMLALDLARAGGWRRVEALILHHWGRSLVEQGRLDDAQKNISQELAIRVQLGEPRQQSSRKALAELAALRSAGSSPGDATAST</sequence>
<dbReference type="RefSeq" id="WP_376851177.1">
    <property type="nucleotide sequence ID" value="NZ_JBHSMF010000009.1"/>
</dbReference>